<evidence type="ECO:0000313" key="2">
    <source>
        <dbReference type="EMBL" id="MEQ2183619.1"/>
    </source>
</evidence>
<dbReference type="InterPro" id="IPR028846">
    <property type="entry name" value="Recoverin"/>
</dbReference>
<gene>
    <name evidence="2" type="primary">KCNIP3</name>
    <name evidence="2" type="ORF">GOODEAATRI_034675</name>
</gene>
<protein>
    <submittedName>
        <fullName evidence="2">Calsenilin</fullName>
    </submittedName>
</protein>
<organism evidence="2 3">
    <name type="scientific">Goodea atripinnis</name>
    <dbReference type="NCBI Taxonomy" id="208336"/>
    <lineage>
        <taxon>Eukaryota</taxon>
        <taxon>Metazoa</taxon>
        <taxon>Chordata</taxon>
        <taxon>Craniata</taxon>
        <taxon>Vertebrata</taxon>
        <taxon>Euteleostomi</taxon>
        <taxon>Actinopterygii</taxon>
        <taxon>Neopterygii</taxon>
        <taxon>Teleostei</taxon>
        <taxon>Neoteleostei</taxon>
        <taxon>Acanthomorphata</taxon>
        <taxon>Ovalentaria</taxon>
        <taxon>Atherinomorphae</taxon>
        <taxon>Cyprinodontiformes</taxon>
        <taxon>Goodeidae</taxon>
        <taxon>Goodea</taxon>
    </lineage>
</organism>
<feature type="non-terminal residue" evidence="2">
    <location>
        <position position="1"/>
    </location>
</feature>
<proteinExistence type="predicted"/>
<evidence type="ECO:0000256" key="1">
    <source>
        <dbReference type="ARBA" id="ARBA00022737"/>
    </source>
</evidence>
<name>A0ABV0PJG0_9TELE</name>
<sequence length="71" mass="7941">ECPSGLVDEETFKTIYSQFFPQGDATTYAHFLFNAFDMDRNGSIRFEVSMSVPAGLIKSSSYKSSDPRSCK</sequence>
<dbReference type="Gene3D" id="1.10.238.10">
    <property type="entry name" value="EF-hand"/>
    <property type="match status" value="1"/>
</dbReference>
<dbReference type="SUPFAM" id="SSF47473">
    <property type="entry name" value="EF-hand"/>
    <property type="match status" value="1"/>
</dbReference>
<keyword evidence="1" id="KW-0677">Repeat</keyword>
<dbReference type="EMBL" id="JAHRIO010079961">
    <property type="protein sequence ID" value="MEQ2183619.1"/>
    <property type="molecule type" value="Genomic_DNA"/>
</dbReference>
<accession>A0ABV0PJG0</accession>
<reference evidence="2 3" key="1">
    <citation type="submission" date="2021-06" db="EMBL/GenBank/DDBJ databases">
        <authorList>
            <person name="Palmer J.M."/>
        </authorList>
    </citation>
    <scope>NUCLEOTIDE SEQUENCE [LARGE SCALE GENOMIC DNA]</scope>
    <source>
        <strain evidence="2 3">GA_2019</strain>
        <tissue evidence="2">Muscle</tissue>
    </source>
</reference>
<evidence type="ECO:0000313" key="3">
    <source>
        <dbReference type="Proteomes" id="UP001476798"/>
    </source>
</evidence>
<dbReference type="PANTHER" id="PTHR23055">
    <property type="entry name" value="CALCIUM BINDING PROTEINS"/>
    <property type="match status" value="1"/>
</dbReference>
<dbReference type="Proteomes" id="UP001476798">
    <property type="component" value="Unassembled WGS sequence"/>
</dbReference>
<comment type="caution">
    <text evidence="2">The sequence shown here is derived from an EMBL/GenBank/DDBJ whole genome shotgun (WGS) entry which is preliminary data.</text>
</comment>
<dbReference type="PANTHER" id="PTHR23055:SF165">
    <property type="entry name" value="CALSENILIN"/>
    <property type="match status" value="1"/>
</dbReference>
<dbReference type="InterPro" id="IPR011992">
    <property type="entry name" value="EF-hand-dom_pair"/>
</dbReference>
<feature type="non-terminal residue" evidence="2">
    <location>
        <position position="71"/>
    </location>
</feature>
<keyword evidence="3" id="KW-1185">Reference proteome</keyword>